<evidence type="ECO:0000313" key="2">
    <source>
        <dbReference type="Proteomes" id="UP001519287"/>
    </source>
</evidence>
<dbReference type="InterPro" id="IPR053161">
    <property type="entry name" value="Ulvan_degrading_GH"/>
</dbReference>
<dbReference type="PANTHER" id="PTHR36848:SF2">
    <property type="entry name" value="SECRETED PROTEIN"/>
    <property type="match status" value="1"/>
</dbReference>
<dbReference type="RefSeq" id="WP_209975556.1">
    <property type="nucleotide sequence ID" value="NZ_JAGGLB010000020.1"/>
</dbReference>
<keyword evidence="2" id="KW-1185">Reference proteome</keyword>
<evidence type="ECO:0000313" key="1">
    <source>
        <dbReference type="EMBL" id="MBP1993676.1"/>
    </source>
</evidence>
<comment type="caution">
    <text evidence="1">The sequence shown here is derived from an EMBL/GenBank/DDBJ whole genome shotgun (WGS) entry which is preliminary data.</text>
</comment>
<name>A0ABS4J361_9BACL</name>
<organism evidence="1 2">
    <name type="scientific">Paenibacillus eucommiae</name>
    <dbReference type="NCBI Taxonomy" id="1355755"/>
    <lineage>
        <taxon>Bacteria</taxon>
        <taxon>Bacillati</taxon>
        <taxon>Bacillota</taxon>
        <taxon>Bacilli</taxon>
        <taxon>Bacillales</taxon>
        <taxon>Paenibacillaceae</taxon>
        <taxon>Paenibacillus</taxon>
    </lineage>
</organism>
<proteinExistence type="predicted"/>
<evidence type="ECO:0008006" key="3">
    <source>
        <dbReference type="Google" id="ProtNLM"/>
    </source>
</evidence>
<dbReference type="PANTHER" id="PTHR36848">
    <property type="entry name" value="DNA-BINDING PROTEIN (PUTATIVE SECRETED PROTEIN)-RELATED"/>
    <property type="match status" value="1"/>
</dbReference>
<dbReference type="EMBL" id="JAGGLB010000020">
    <property type="protein sequence ID" value="MBP1993676.1"/>
    <property type="molecule type" value="Genomic_DNA"/>
</dbReference>
<dbReference type="InterPro" id="IPR008979">
    <property type="entry name" value="Galactose-bd-like_sf"/>
</dbReference>
<accession>A0ABS4J361</accession>
<dbReference type="SUPFAM" id="SSF49785">
    <property type="entry name" value="Galactose-binding domain-like"/>
    <property type="match status" value="1"/>
</dbReference>
<gene>
    <name evidence="1" type="ORF">J2Z66_005302</name>
</gene>
<protein>
    <recommendedName>
        <fullName evidence="3">Beta-galactosidase</fullName>
    </recommendedName>
</protein>
<dbReference type="Proteomes" id="UP001519287">
    <property type="component" value="Unassembled WGS sequence"/>
</dbReference>
<dbReference type="Gene3D" id="2.60.120.260">
    <property type="entry name" value="Galactose-binding domain-like"/>
    <property type="match status" value="1"/>
</dbReference>
<reference evidence="1 2" key="1">
    <citation type="submission" date="2021-03" db="EMBL/GenBank/DDBJ databases">
        <title>Genomic Encyclopedia of Type Strains, Phase IV (KMG-IV): sequencing the most valuable type-strain genomes for metagenomic binning, comparative biology and taxonomic classification.</title>
        <authorList>
            <person name="Goeker M."/>
        </authorList>
    </citation>
    <scope>NUCLEOTIDE SEQUENCE [LARGE SCALE GENOMIC DNA]</scope>
    <source>
        <strain evidence="1 2">DSM 26048</strain>
    </source>
</reference>
<sequence>MLDREQFAAGFDEYRPVMMWFWNDEMDEAEIRKQIEGFHAQRIYQFYIHPQSTLQVEYLSERYFELIGVAIEHAKLLGMKFWIYDEYNWPSGMVGGKLLRDYPEYRMLVVRHKQAWINQGQTDTIAYSGRLLQAQAMYGGSGAVRDVIHEGIWDETAGTFTWTNRDTSMAELHLFSEEKQGGVFAASMLTPYSWYQEGYLDTMNPEAVRKFLDMTHEQYAARFGEHFGHTVAGVFTDEVNLANPFDFGPGTIPWTKDFDRVFYEANGYALLPQLASLVIDTGDYRRIRYDFWRTLTERFAEAYAVQVAAWCEEHNVLLTGHVSGEENLIADLLQTGNAFTFLQHFHIPAIDSIFSKQRIVNEDFNLAGKLIVSIAEHIEAPRTLCETYTGSGWDLTMEEMKQILNRLAVLGVNTIQFMGAYYSLRGLRKRMPITYPTTHNFQIPAWPYYGLFSDYTSRLCFANSFGTHQADIAVLMPTASVFSEYALRHEFWDCVKPYEDRPYGDLDITESTLQGVNNALLQIQREFDLLHEPSFLEAEVGAGGTLLFRGHAYKQLIVPSLLVLTGALSDKLSQFATAGGHVCFVNLLPFASPDQGDITEELEGITGFAPYKVADEVRSCFGKRADTKTAVYQSGAISRIVSNELKQTENAGLRDALQQCLSWNEPLLSLKEACSHIFVCHRHEVAADKRAGTDLFLLVNDEQTVYDGGLRIGRDGVVIAHDPETGRSHVPKQWTDENERLEVQLSFAGGQAWIIEVNDEIGQTSDLADKALLTSSSVQEGMDLSGEWEFAAPGDYNLMRLAIDVAVVDESVSIEAVAKSLENSMEKSLENSLTNSLLNERKWLSASDFYFPAGVGFSLGAMYEARAAFKVKQVPHNLELVIDPEEEQQVWVNGVRIEPDRTEHVWDRTNLIFEIQQWVKQGENEIVLRERIPNYGAQHMPAFMALRGSFGVDASRSLVAMPSRLSVPGSWTDQGLPDYSGSGIYKRIVTMDSDNSMAPCSIELVAEDSRDIMELWCNGDYVGTSLWKPHQFDLTGFMKGGNNELELRVSNTMANFMENPLVSSGLTGKVKLHFRD</sequence>